<name>A0ABV8CY88_9STRE</name>
<accession>A0ABV8CY88</accession>
<protein>
    <submittedName>
        <fullName evidence="1">SRPBCC family protein</fullName>
    </submittedName>
</protein>
<evidence type="ECO:0000313" key="2">
    <source>
        <dbReference type="Proteomes" id="UP001595901"/>
    </source>
</evidence>
<dbReference type="EMBL" id="JBHSAC010000001">
    <property type="protein sequence ID" value="MFC3931249.1"/>
    <property type="molecule type" value="Genomic_DNA"/>
</dbReference>
<dbReference type="SUPFAM" id="SSF55961">
    <property type="entry name" value="Bet v1-like"/>
    <property type="match status" value="1"/>
</dbReference>
<proteinExistence type="predicted"/>
<evidence type="ECO:0000313" key="1">
    <source>
        <dbReference type="EMBL" id="MFC3931249.1"/>
    </source>
</evidence>
<comment type="caution">
    <text evidence="1">The sequence shown here is derived from an EMBL/GenBank/DDBJ whole genome shotgun (WGS) entry which is preliminary data.</text>
</comment>
<organism evidence="1 2">
    <name type="scientific">Streptococcus dentapri</name>
    <dbReference type="NCBI Taxonomy" id="573564"/>
    <lineage>
        <taxon>Bacteria</taxon>
        <taxon>Bacillati</taxon>
        <taxon>Bacillota</taxon>
        <taxon>Bacilli</taxon>
        <taxon>Lactobacillales</taxon>
        <taxon>Streptococcaceae</taxon>
        <taxon>Streptococcus</taxon>
    </lineage>
</organism>
<dbReference type="InterPro" id="IPR019587">
    <property type="entry name" value="Polyketide_cyclase/dehydratase"/>
</dbReference>
<dbReference type="Proteomes" id="UP001595901">
    <property type="component" value="Unassembled WGS sequence"/>
</dbReference>
<reference evidence="2" key="1">
    <citation type="journal article" date="2019" name="Int. J. Syst. Evol. Microbiol.">
        <title>The Global Catalogue of Microorganisms (GCM) 10K type strain sequencing project: providing services to taxonomists for standard genome sequencing and annotation.</title>
        <authorList>
            <consortium name="The Broad Institute Genomics Platform"/>
            <consortium name="The Broad Institute Genome Sequencing Center for Infectious Disease"/>
            <person name="Wu L."/>
            <person name="Ma J."/>
        </authorList>
    </citation>
    <scope>NUCLEOTIDE SEQUENCE [LARGE SCALE GENOMIC DNA]</scope>
    <source>
        <strain evidence="2">CCUG 58728</strain>
    </source>
</reference>
<gene>
    <name evidence="1" type="ORF">ACFOSE_00185</name>
</gene>
<dbReference type="Pfam" id="PF10604">
    <property type="entry name" value="Polyketide_cyc2"/>
    <property type="match status" value="1"/>
</dbReference>
<dbReference type="InterPro" id="IPR023393">
    <property type="entry name" value="START-like_dom_sf"/>
</dbReference>
<sequence>MVFRSAWLGKSRWTKGSQRDIIMIAGWYREEITAVSPNHLISYKVNRSFPAVRQDFTEIAFEKIAEQRTRVTWTIEIEVPSLFGQKWLNALAGKMAATLYQTILQAGQKELEKS</sequence>
<dbReference type="Gene3D" id="3.30.530.20">
    <property type="match status" value="1"/>
</dbReference>
<keyword evidence="2" id="KW-1185">Reference proteome</keyword>
<dbReference type="RefSeq" id="WP_380429043.1">
    <property type="nucleotide sequence ID" value="NZ_JBHSAC010000001.1"/>
</dbReference>